<evidence type="ECO:0000313" key="5">
    <source>
        <dbReference type="Proteomes" id="UP000001940"/>
    </source>
</evidence>
<dbReference type="FunCoup" id="Q18301">
    <property type="interactions" value="423"/>
</dbReference>
<feature type="region of interest" description="Disordered" evidence="1">
    <location>
        <begin position="1"/>
        <end position="47"/>
    </location>
</feature>
<dbReference type="PROSITE" id="PS50055">
    <property type="entry name" value="TYR_PHOSPHATASE_PTP"/>
    <property type="match status" value="1"/>
</dbReference>
<dbReference type="PROSITE" id="PS50056">
    <property type="entry name" value="TYR_PHOSPHATASE_2"/>
    <property type="match status" value="1"/>
</dbReference>
<dbReference type="InterPro" id="IPR029021">
    <property type="entry name" value="Prot-tyrosine_phosphatase-like"/>
</dbReference>
<dbReference type="STRING" id="6239.C29E6.3.1"/>
<evidence type="ECO:0000313" key="4">
    <source>
        <dbReference type="EMBL" id="CAA96607.1"/>
    </source>
</evidence>
<dbReference type="SMR" id="Q18301"/>
<organism evidence="4 5">
    <name type="scientific">Caenorhabditis elegans</name>
    <dbReference type="NCBI Taxonomy" id="6239"/>
    <lineage>
        <taxon>Eukaryota</taxon>
        <taxon>Metazoa</taxon>
        <taxon>Ecdysozoa</taxon>
        <taxon>Nematoda</taxon>
        <taxon>Chromadorea</taxon>
        <taxon>Rhabditida</taxon>
        <taxon>Rhabditina</taxon>
        <taxon>Rhabditomorpha</taxon>
        <taxon>Rhabditoidea</taxon>
        <taxon>Rhabditidae</taxon>
        <taxon>Peloderinae</taxon>
        <taxon>Caenorhabditis</taxon>
    </lineage>
</organism>
<dbReference type="SMART" id="SM00404">
    <property type="entry name" value="PTPc_motif"/>
    <property type="match status" value="1"/>
</dbReference>
<dbReference type="GO" id="GO:0004725">
    <property type="term" value="F:protein tyrosine phosphatase activity"/>
    <property type="evidence" value="ECO:0007669"/>
    <property type="project" value="InterPro"/>
</dbReference>
<accession>Q18301</accession>
<dbReference type="Bgee" id="WBGene00004084">
    <property type="expression patterns" value="Expressed in adult organism and 1 other cell type or tissue"/>
</dbReference>
<feature type="domain" description="Tyrosine-protein phosphatase" evidence="2">
    <location>
        <begin position="135"/>
        <end position="392"/>
    </location>
</feature>
<dbReference type="Pfam" id="PF00102">
    <property type="entry name" value="Y_phosphatase"/>
    <property type="match status" value="1"/>
</dbReference>
<dbReference type="SUPFAM" id="SSF52799">
    <property type="entry name" value="(Phosphotyrosine protein) phosphatases II"/>
    <property type="match status" value="1"/>
</dbReference>
<dbReference type="KEGG" id="cel:CELE_C29E6.3"/>
<dbReference type="UCSC" id="C29E6.3">
    <property type="organism name" value="c. elegans"/>
</dbReference>
<dbReference type="PhylomeDB" id="Q18301"/>
<feature type="domain" description="Tyrosine specific protein phosphatases" evidence="3">
    <location>
        <begin position="307"/>
        <end position="383"/>
    </location>
</feature>
<dbReference type="PANTHER" id="PTHR23219:SF6">
    <property type="entry name" value="TYROSINE-PROTEIN PHOSPHATASE DOMAIN-CONTAINING PROTEIN"/>
    <property type="match status" value="1"/>
</dbReference>
<dbReference type="CDD" id="cd00047">
    <property type="entry name" value="PTPc"/>
    <property type="match status" value="1"/>
</dbReference>
<dbReference type="eggNOG" id="KOG0789">
    <property type="taxonomic scope" value="Eukaryota"/>
</dbReference>
<dbReference type="InterPro" id="IPR000242">
    <property type="entry name" value="PTP_cat"/>
</dbReference>
<dbReference type="GeneID" id="178119"/>
<name>Q18301_CAEEL</name>
<dbReference type="SMART" id="SM00194">
    <property type="entry name" value="PTPc"/>
    <property type="match status" value="1"/>
</dbReference>
<dbReference type="InterPro" id="IPR000387">
    <property type="entry name" value="Tyr_Pase_dom"/>
</dbReference>
<dbReference type="InParanoid" id="Q18301"/>
<dbReference type="InterPro" id="IPR003595">
    <property type="entry name" value="Tyr_Pase_cat"/>
</dbReference>
<gene>
    <name evidence="4 6" type="primary">pph-2</name>
    <name evidence="6" type="ORF">C29E6.3</name>
    <name evidence="4" type="ORF">CELE_C29E6.3</name>
</gene>
<dbReference type="OMA" id="CSNSVMC"/>
<evidence type="ECO:0000259" key="3">
    <source>
        <dbReference type="PROSITE" id="PS50056"/>
    </source>
</evidence>
<proteinExistence type="predicted"/>
<dbReference type="HOGENOM" id="CLU_685580_0_0_1"/>
<dbReference type="Gene3D" id="3.90.190.10">
    <property type="entry name" value="Protein tyrosine phosphatase superfamily"/>
    <property type="match status" value="1"/>
</dbReference>
<dbReference type="EMBL" id="BX284604">
    <property type="protein sequence ID" value="CAA96607.1"/>
    <property type="molecule type" value="Genomic_DNA"/>
</dbReference>
<evidence type="ECO:0000313" key="6">
    <source>
        <dbReference type="WormBase" id="C29E6.3"/>
    </source>
</evidence>
<reference evidence="4 5" key="1">
    <citation type="journal article" date="1998" name="Science">
        <title>Genome sequence of the nematode C. elegans: a platform for investigating biology.</title>
        <authorList>
            <consortium name="The C. elegans sequencing consortium"/>
            <person name="Sulson J.E."/>
            <person name="Waterston R."/>
        </authorList>
    </citation>
    <scope>NUCLEOTIDE SEQUENCE [LARGE SCALE GENOMIC DNA]</scope>
    <source>
        <strain evidence="4 5">Bristol N2</strain>
    </source>
</reference>
<dbReference type="RefSeq" id="NP_502251.1">
    <property type="nucleotide sequence ID" value="NM_069850.3"/>
</dbReference>
<dbReference type="AGR" id="WB:WBGene00004084"/>
<feature type="compositionally biased region" description="Basic and acidic residues" evidence="1">
    <location>
        <begin position="22"/>
        <end position="47"/>
    </location>
</feature>
<protein>
    <submittedName>
        <fullName evidence="4">Tyrosine-protein phosphatase domain-containing protein</fullName>
    </submittedName>
</protein>
<dbReference type="WormBase" id="C29E6.3">
    <property type="protein sequence ID" value="CE17478"/>
    <property type="gene ID" value="WBGene00004084"/>
    <property type="gene designation" value="pph-2"/>
</dbReference>
<dbReference type="AlphaFoldDB" id="Q18301"/>
<keyword evidence="5" id="KW-1185">Reference proteome</keyword>
<dbReference type="PANTHER" id="PTHR23219">
    <property type="entry name" value="TYROSINE-PROTEIN PHOSPHATASE C15H7.3-RELATED"/>
    <property type="match status" value="1"/>
</dbReference>
<feature type="compositionally biased region" description="Low complexity" evidence="1">
    <location>
        <begin position="9"/>
        <end position="20"/>
    </location>
</feature>
<dbReference type="OrthoDB" id="5870053at2759"/>
<dbReference type="PaxDb" id="6239-C29E6.3"/>
<evidence type="ECO:0000256" key="1">
    <source>
        <dbReference type="SAM" id="MobiDB-lite"/>
    </source>
</evidence>
<sequence length="430" mass="48700">MPNKNGVGKKSPSTSKSSNNNKRREPEFRYEEKTAVHGGKTKYEEKTVVHGGKTKNVVAKKVPSKASVIVDKKASTTETTVPITVKKSLLSISTAYDRTVTEEKEKEKPKKKEKEKWSGEEASIKFVKSLGSINLKDEYDEIQKLPVQTERCKMWQSHSSRNRHNDSKCYDHNRIIVQMCKDDYINGSKINVPHFTPSIYLVQLPKMDSVDAVEEFWRVVFHEQCQTVHIIARPEELTNPAIDKLFCQESGAWLYANGFFVNTRKVEKKENAKADMFVVELLPEGCSNAVMCSVYLHTYWKPLFGPDRFGAQIRAAHQIAKNENGNSPTVIASVNGSGRNAALLTLAVVEDQLTRGKEPKISEIVRTIREQRPQSVDSYIQYVSLYMATNWLIKTKLPSGHEVVSKIKKFNEKATRSLPGSMMKTPTEEL</sequence>
<dbReference type="Proteomes" id="UP000001940">
    <property type="component" value="Chromosome IV"/>
</dbReference>
<evidence type="ECO:0000259" key="2">
    <source>
        <dbReference type="PROSITE" id="PS50055"/>
    </source>
</evidence>
<dbReference type="PIR" id="T19556">
    <property type="entry name" value="T19556"/>
</dbReference>
<dbReference type="CTD" id="178119"/>